<accession>A0A316J8A4</accession>
<organism evidence="1 2">
    <name type="scientific">Falsochrobactrum shanghaiense</name>
    <dbReference type="NCBI Taxonomy" id="2201899"/>
    <lineage>
        <taxon>Bacteria</taxon>
        <taxon>Pseudomonadati</taxon>
        <taxon>Pseudomonadota</taxon>
        <taxon>Alphaproteobacteria</taxon>
        <taxon>Hyphomicrobiales</taxon>
        <taxon>Brucellaceae</taxon>
        <taxon>Falsochrobactrum</taxon>
    </lineage>
</organism>
<gene>
    <name evidence="1" type="ORF">DKP76_11460</name>
</gene>
<proteinExistence type="predicted"/>
<sequence length="123" mass="12915">MALAKNVYQLEVSGSGLIAASQVPGSIQKRAAELTISKGYSHFLMGNANLRSGSEFAGYMPGQSNTTINTFGNSAYANTTYSPGFAMRRRTANASVTVVMFNAKSAPSNALDAAQVLASLKKK</sequence>
<evidence type="ECO:0000313" key="1">
    <source>
        <dbReference type="EMBL" id="PWL17388.1"/>
    </source>
</evidence>
<dbReference type="EMBL" id="QGDB01000004">
    <property type="protein sequence ID" value="PWL17388.1"/>
    <property type="molecule type" value="Genomic_DNA"/>
</dbReference>
<dbReference type="AlphaFoldDB" id="A0A316J8A4"/>
<keyword evidence="2" id="KW-1185">Reference proteome</keyword>
<reference evidence="1 2" key="1">
    <citation type="submission" date="2018-05" db="EMBL/GenBank/DDBJ databases">
        <title>Comparative genomic sequence analysis between strain HN4 and CCM 8460T (Falsochrobactrum ovis) will provide more evidence to prove that HN4 is a new species of Falsochrobactrum.</title>
        <authorList>
            <person name="Lyu W."/>
            <person name="Sun L."/>
            <person name="Yao L."/>
        </authorList>
    </citation>
    <scope>NUCLEOTIDE SEQUENCE [LARGE SCALE GENOMIC DNA]</scope>
    <source>
        <strain evidence="1 2">HN4</strain>
    </source>
</reference>
<name>A0A316J8A4_9HYPH</name>
<comment type="caution">
    <text evidence="1">The sequence shown here is derived from an EMBL/GenBank/DDBJ whole genome shotgun (WGS) entry which is preliminary data.</text>
</comment>
<evidence type="ECO:0000313" key="2">
    <source>
        <dbReference type="Proteomes" id="UP000245865"/>
    </source>
</evidence>
<dbReference type="Proteomes" id="UP000245865">
    <property type="component" value="Unassembled WGS sequence"/>
</dbReference>
<protein>
    <submittedName>
        <fullName evidence="1">Uncharacterized protein</fullName>
    </submittedName>
</protein>